<sequence>MQLTGSTALAAAVAVIFHGTAYASYGIDLYEGASCRGSIGHTCASMSLQECCQDSGTKYHSANFEESAGGDCSDQLKVYPGDGSDHCGGITIDQDAYPKCVSSSSKNIAGAKVWEVHSAKRAVVSTASTAFVEPDLTFFENGTQRWILARNTTAYAAFTKLTTDDDRINHLLVHGTLTERTEKAKCKAPKKGKKDGDKGKKKGGDKGKKKGGDKGKKKGGDKKKGGKRGLRFVA</sequence>
<evidence type="ECO:0000313" key="2">
    <source>
        <dbReference type="EMBL" id="OAA66890.1"/>
    </source>
</evidence>
<dbReference type="AlphaFoldDB" id="A0A162MTW9"/>
<organism evidence="2 3">
    <name type="scientific">Niveomyces insectorum RCEF 264</name>
    <dbReference type="NCBI Taxonomy" id="1081102"/>
    <lineage>
        <taxon>Eukaryota</taxon>
        <taxon>Fungi</taxon>
        <taxon>Dikarya</taxon>
        <taxon>Ascomycota</taxon>
        <taxon>Pezizomycotina</taxon>
        <taxon>Sordariomycetes</taxon>
        <taxon>Hypocreomycetidae</taxon>
        <taxon>Hypocreales</taxon>
        <taxon>Cordycipitaceae</taxon>
        <taxon>Niveomyces</taxon>
    </lineage>
</organism>
<evidence type="ECO:0000256" key="1">
    <source>
        <dbReference type="SAM" id="MobiDB-lite"/>
    </source>
</evidence>
<feature type="region of interest" description="Disordered" evidence="1">
    <location>
        <begin position="182"/>
        <end position="234"/>
    </location>
</feature>
<name>A0A162MTW9_9HYPO</name>
<proteinExistence type="predicted"/>
<dbReference type="EMBL" id="AZHD01000002">
    <property type="protein sequence ID" value="OAA66890.1"/>
    <property type="molecule type" value="Genomic_DNA"/>
</dbReference>
<dbReference type="Proteomes" id="UP000076874">
    <property type="component" value="Unassembled WGS sequence"/>
</dbReference>
<comment type="caution">
    <text evidence="2">The sequence shown here is derived from an EMBL/GenBank/DDBJ whole genome shotgun (WGS) entry which is preliminary data.</text>
</comment>
<accession>A0A162MTW9</accession>
<dbReference type="OrthoDB" id="4641779at2759"/>
<protein>
    <submittedName>
        <fullName evidence="2">Uncharacterized protein</fullName>
    </submittedName>
</protein>
<feature type="compositionally biased region" description="Basic and acidic residues" evidence="1">
    <location>
        <begin position="194"/>
        <end position="214"/>
    </location>
</feature>
<feature type="compositionally biased region" description="Basic residues" evidence="1">
    <location>
        <begin position="215"/>
        <end position="234"/>
    </location>
</feature>
<gene>
    <name evidence="2" type="ORF">SPI_01466</name>
</gene>
<keyword evidence="3" id="KW-1185">Reference proteome</keyword>
<evidence type="ECO:0000313" key="3">
    <source>
        <dbReference type="Proteomes" id="UP000076874"/>
    </source>
</evidence>
<reference evidence="2 3" key="1">
    <citation type="journal article" date="2016" name="Genome Biol. Evol.">
        <title>Divergent and convergent evolution of fungal pathogenicity.</title>
        <authorList>
            <person name="Shang Y."/>
            <person name="Xiao G."/>
            <person name="Zheng P."/>
            <person name="Cen K."/>
            <person name="Zhan S."/>
            <person name="Wang C."/>
        </authorList>
    </citation>
    <scope>NUCLEOTIDE SEQUENCE [LARGE SCALE GENOMIC DNA]</scope>
    <source>
        <strain evidence="2 3">RCEF 264</strain>
    </source>
</reference>